<accession>W6Q2S8</accession>
<protein>
    <submittedName>
        <fullName evidence="1">Genomic scaffold, ProqFM164S02</fullName>
    </submittedName>
</protein>
<evidence type="ECO:0000313" key="2">
    <source>
        <dbReference type="Proteomes" id="UP000030686"/>
    </source>
</evidence>
<organism evidence="1 2">
    <name type="scientific">Penicillium roqueforti (strain FM164)</name>
    <dbReference type="NCBI Taxonomy" id="1365484"/>
    <lineage>
        <taxon>Eukaryota</taxon>
        <taxon>Fungi</taxon>
        <taxon>Dikarya</taxon>
        <taxon>Ascomycota</taxon>
        <taxon>Pezizomycotina</taxon>
        <taxon>Eurotiomycetes</taxon>
        <taxon>Eurotiomycetidae</taxon>
        <taxon>Eurotiales</taxon>
        <taxon>Aspergillaceae</taxon>
        <taxon>Penicillium</taxon>
    </lineage>
</organism>
<proteinExistence type="predicted"/>
<dbReference type="AlphaFoldDB" id="W6Q2S8"/>
<name>W6Q2S8_PENRF</name>
<dbReference type="Proteomes" id="UP000030686">
    <property type="component" value="Unassembled WGS sequence"/>
</dbReference>
<sequence length="80" mass="8449">MPIAACSLPDGAQWCPRRASQTNPVVLLDPGSTLIHRDAEPGSELGNRLMSTAMSNGLYNIISTPGEYSVNPNPNPNACP</sequence>
<dbReference type="EMBL" id="HG792016">
    <property type="protein sequence ID" value="CDM30635.1"/>
    <property type="molecule type" value="Genomic_DNA"/>
</dbReference>
<keyword evidence="2" id="KW-1185">Reference proteome</keyword>
<evidence type="ECO:0000313" key="1">
    <source>
        <dbReference type="EMBL" id="CDM30635.1"/>
    </source>
</evidence>
<reference evidence="1" key="1">
    <citation type="journal article" date="2014" name="Nat. Commun.">
        <title>Multiple recent horizontal transfers of a large genomic region in cheese making fungi.</title>
        <authorList>
            <person name="Cheeseman K."/>
            <person name="Ropars J."/>
            <person name="Renault P."/>
            <person name="Dupont J."/>
            <person name="Gouzy J."/>
            <person name="Branca A."/>
            <person name="Abraham A.L."/>
            <person name="Ceppi M."/>
            <person name="Conseiller E."/>
            <person name="Debuchy R."/>
            <person name="Malagnac F."/>
            <person name="Goarin A."/>
            <person name="Silar P."/>
            <person name="Lacoste S."/>
            <person name="Sallet E."/>
            <person name="Bensimon A."/>
            <person name="Giraud T."/>
            <person name="Brygoo Y."/>
        </authorList>
    </citation>
    <scope>NUCLEOTIDE SEQUENCE [LARGE SCALE GENOMIC DNA]</scope>
    <source>
        <strain evidence="1">FM164</strain>
    </source>
</reference>
<gene>
    <name evidence="1" type="ORF">PROQFM164_S02g000785</name>
</gene>